<keyword evidence="5" id="KW-0489">Methyltransferase</keyword>
<evidence type="ECO:0000256" key="4">
    <source>
        <dbReference type="ARBA" id="ARBA00022490"/>
    </source>
</evidence>
<comment type="subcellular location">
    <subcellularLocation>
        <location evidence="1">Cytoplasm</location>
    </subcellularLocation>
</comment>
<dbReference type="CDD" id="cd02440">
    <property type="entry name" value="AdoMet_MTases"/>
    <property type="match status" value="1"/>
</dbReference>
<comment type="caution">
    <text evidence="8">The sequence shown here is derived from an EMBL/GenBank/DDBJ whole genome shotgun (WGS) entry which is preliminary data.</text>
</comment>
<dbReference type="Pfam" id="PF01135">
    <property type="entry name" value="PCMT"/>
    <property type="match status" value="1"/>
</dbReference>
<dbReference type="Gene3D" id="3.40.50.150">
    <property type="entry name" value="Vaccinia Virus protein VP39"/>
    <property type="match status" value="1"/>
</dbReference>
<dbReference type="NCBIfam" id="TIGR00080">
    <property type="entry name" value="pimt"/>
    <property type="match status" value="1"/>
</dbReference>
<evidence type="ECO:0000256" key="6">
    <source>
        <dbReference type="ARBA" id="ARBA00022679"/>
    </source>
</evidence>
<keyword evidence="9" id="KW-1185">Reference proteome</keyword>
<evidence type="ECO:0000256" key="5">
    <source>
        <dbReference type="ARBA" id="ARBA00022603"/>
    </source>
</evidence>
<organism evidence="8 9">
    <name type="scientific">Porites lobata</name>
    <dbReference type="NCBI Taxonomy" id="104759"/>
    <lineage>
        <taxon>Eukaryota</taxon>
        <taxon>Metazoa</taxon>
        <taxon>Cnidaria</taxon>
        <taxon>Anthozoa</taxon>
        <taxon>Hexacorallia</taxon>
        <taxon>Scleractinia</taxon>
        <taxon>Fungiina</taxon>
        <taxon>Poritidae</taxon>
        <taxon>Porites</taxon>
    </lineage>
</organism>
<gene>
    <name evidence="8" type="ORF">PLOB_00033637</name>
</gene>
<dbReference type="Proteomes" id="UP001159405">
    <property type="component" value="Unassembled WGS sequence"/>
</dbReference>
<dbReference type="EC" id="2.1.1.77" evidence="3"/>
<dbReference type="InterPro" id="IPR029063">
    <property type="entry name" value="SAM-dependent_MTases_sf"/>
</dbReference>
<name>A0ABN8NZS6_9CNID</name>
<sequence>MGVASRFAQILRNMAWRSHGSSNSDLIDQLKDHGVLKSARVEEALRRVDRKHYCRSRAFEDSPQPIGFQATISAPHMHVYALQQLENHLKEGACALDVGSGSGYLTAAMAYMVGETGKVYGIDHIDQLVKDSIANIKKGNPDLLAKERVKLICGDGRRGYEPGQPYDAIHVGAAAADLPQALLEQLKPGGRLICPVGPEGRNQVLEQHDKLEDGQIVKKHLMGVIYVPLCDKKHQWPGCKLTGPFSCYLRIPIVTYNTKMQIVINNSLATSCTLIGLELHLTLF</sequence>
<dbReference type="SUPFAM" id="SSF53335">
    <property type="entry name" value="S-adenosyl-L-methionine-dependent methyltransferases"/>
    <property type="match status" value="1"/>
</dbReference>
<dbReference type="EMBL" id="CALNXK010000045">
    <property type="protein sequence ID" value="CAH3128476.1"/>
    <property type="molecule type" value="Genomic_DNA"/>
</dbReference>
<dbReference type="PANTHER" id="PTHR11579:SF0">
    <property type="entry name" value="PROTEIN-L-ISOASPARTATE(D-ASPARTATE) O-METHYLTRANSFERASE"/>
    <property type="match status" value="1"/>
</dbReference>
<accession>A0ABN8NZS6</accession>
<reference evidence="8 9" key="1">
    <citation type="submission" date="2022-05" db="EMBL/GenBank/DDBJ databases">
        <authorList>
            <consortium name="Genoscope - CEA"/>
            <person name="William W."/>
        </authorList>
    </citation>
    <scope>NUCLEOTIDE SEQUENCE [LARGE SCALE GENOMIC DNA]</scope>
</reference>
<evidence type="ECO:0000313" key="9">
    <source>
        <dbReference type="Proteomes" id="UP001159405"/>
    </source>
</evidence>
<keyword evidence="4" id="KW-0963">Cytoplasm</keyword>
<keyword evidence="7" id="KW-0949">S-adenosyl-L-methionine</keyword>
<protein>
    <recommendedName>
        <fullName evidence="3">protein-L-isoaspartate(D-aspartate) O-methyltransferase</fullName>
        <ecNumber evidence="3">2.1.1.77</ecNumber>
    </recommendedName>
</protein>
<evidence type="ECO:0000256" key="2">
    <source>
        <dbReference type="ARBA" id="ARBA00005369"/>
    </source>
</evidence>
<evidence type="ECO:0000313" key="8">
    <source>
        <dbReference type="EMBL" id="CAH3128476.1"/>
    </source>
</evidence>
<keyword evidence="6" id="KW-0808">Transferase</keyword>
<proteinExistence type="inferred from homology"/>
<evidence type="ECO:0000256" key="3">
    <source>
        <dbReference type="ARBA" id="ARBA00011890"/>
    </source>
</evidence>
<comment type="similarity">
    <text evidence="2">Belongs to the methyltransferase superfamily. L-isoaspartyl/D-aspartyl protein methyltransferase family.</text>
</comment>
<evidence type="ECO:0000256" key="7">
    <source>
        <dbReference type="ARBA" id="ARBA00022691"/>
    </source>
</evidence>
<evidence type="ECO:0000256" key="1">
    <source>
        <dbReference type="ARBA" id="ARBA00004496"/>
    </source>
</evidence>
<dbReference type="InterPro" id="IPR000682">
    <property type="entry name" value="PCMT"/>
</dbReference>
<dbReference type="PANTHER" id="PTHR11579">
    <property type="entry name" value="PROTEIN-L-ISOASPARTATE O-METHYLTRANSFERASE"/>
    <property type="match status" value="1"/>
</dbReference>